<dbReference type="InterPro" id="IPR003710">
    <property type="entry name" value="ApbA"/>
</dbReference>
<sequence>MKVGVVGLGAIGSLFFTRILHHINPLNAVAKDRKNRVYALVKEAHLAQLKSVAILGKERKPLLEVPTDVPPNSDLFYTDFGEDRMLDVLLVTVKSTQTHEVAAHLKAGSSIGKDSLIISVQNGLGNVKILKDVLETDNVLHGVTYKGGVCVAPGRVIQGGTGDTIIQNAEHLGDSIQHTLSRFSSLLTASGITNKLVPSSELQSVLWTKLVVNAGINPLAAILNVPNKGILAGDANLAVVEAIVDEAAAVAKAQGIPLNLQNMTPLEFTIATATATGTNICSMCHDMRQRRPTEIAAINEMIVCYGQQLGIPTPHNELMVHLIRAMESTQAAEIH</sequence>
<keyword evidence="3" id="KW-0521">NADP</keyword>
<dbReference type="Gene3D" id="3.40.50.720">
    <property type="entry name" value="NAD(P)-binding Rossmann-like Domain"/>
    <property type="match status" value="1"/>
</dbReference>
<evidence type="ECO:0000256" key="2">
    <source>
        <dbReference type="ARBA" id="ARBA00013014"/>
    </source>
</evidence>
<evidence type="ECO:0000256" key="4">
    <source>
        <dbReference type="ARBA" id="ARBA00023002"/>
    </source>
</evidence>
<dbReference type="AlphaFoldDB" id="A0A485KAQ6"/>
<organism evidence="9 10">
    <name type="scientific">Aphanomyces stellatus</name>
    <dbReference type="NCBI Taxonomy" id="120398"/>
    <lineage>
        <taxon>Eukaryota</taxon>
        <taxon>Sar</taxon>
        <taxon>Stramenopiles</taxon>
        <taxon>Oomycota</taxon>
        <taxon>Saprolegniomycetes</taxon>
        <taxon>Saprolegniales</taxon>
        <taxon>Verrucalvaceae</taxon>
        <taxon>Aphanomyces</taxon>
    </lineage>
</organism>
<evidence type="ECO:0000313" key="9">
    <source>
        <dbReference type="EMBL" id="VFT78690.1"/>
    </source>
</evidence>
<dbReference type="SUPFAM" id="SSF48179">
    <property type="entry name" value="6-phosphogluconate dehydrogenase C-terminal domain-like"/>
    <property type="match status" value="1"/>
</dbReference>
<dbReference type="Proteomes" id="UP000332933">
    <property type="component" value="Unassembled WGS sequence"/>
</dbReference>
<dbReference type="Gene3D" id="1.10.1040.10">
    <property type="entry name" value="N-(1-d-carboxylethyl)-l-norvaline Dehydrogenase, domain 2"/>
    <property type="match status" value="1"/>
</dbReference>
<feature type="domain" description="Ketopantoate reductase N-terminal" evidence="6">
    <location>
        <begin position="3"/>
        <end position="169"/>
    </location>
</feature>
<dbReference type="InterPro" id="IPR050838">
    <property type="entry name" value="Ketopantoate_reductase"/>
</dbReference>
<evidence type="ECO:0000256" key="5">
    <source>
        <dbReference type="ARBA" id="ARBA00032024"/>
    </source>
</evidence>
<dbReference type="SUPFAM" id="SSF51735">
    <property type="entry name" value="NAD(P)-binding Rossmann-fold domains"/>
    <property type="match status" value="1"/>
</dbReference>
<dbReference type="GO" id="GO:0015940">
    <property type="term" value="P:pantothenate biosynthetic process"/>
    <property type="evidence" value="ECO:0007669"/>
    <property type="project" value="InterPro"/>
</dbReference>
<dbReference type="PANTHER" id="PTHR43765">
    <property type="entry name" value="2-DEHYDROPANTOATE 2-REDUCTASE-RELATED"/>
    <property type="match status" value="1"/>
</dbReference>
<dbReference type="OrthoDB" id="73846at2759"/>
<gene>
    <name evidence="9" type="primary">Aste57867_1474</name>
    <name evidence="8" type="ORF">As57867_001473</name>
    <name evidence="9" type="ORF">ASTE57867_1474</name>
</gene>
<reference evidence="9 10" key="1">
    <citation type="submission" date="2019-03" db="EMBL/GenBank/DDBJ databases">
        <authorList>
            <person name="Gaulin E."/>
            <person name="Dumas B."/>
        </authorList>
    </citation>
    <scope>NUCLEOTIDE SEQUENCE [LARGE SCALE GENOMIC DNA]</scope>
    <source>
        <strain evidence="9">CBS 568.67</strain>
    </source>
</reference>
<dbReference type="EC" id="1.1.1.169" evidence="2"/>
<dbReference type="EMBL" id="CAADRA010000119">
    <property type="protein sequence ID" value="VFT78690.1"/>
    <property type="molecule type" value="Genomic_DNA"/>
</dbReference>
<dbReference type="Pfam" id="PF02558">
    <property type="entry name" value="ApbA"/>
    <property type="match status" value="1"/>
</dbReference>
<dbReference type="GO" id="GO:0050661">
    <property type="term" value="F:NADP binding"/>
    <property type="evidence" value="ECO:0007669"/>
    <property type="project" value="TreeGrafter"/>
</dbReference>
<evidence type="ECO:0000256" key="3">
    <source>
        <dbReference type="ARBA" id="ARBA00022857"/>
    </source>
</evidence>
<proteinExistence type="inferred from homology"/>
<dbReference type="InterPro" id="IPR013332">
    <property type="entry name" value="KPR_N"/>
</dbReference>
<dbReference type="GO" id="GO:0008677">
    <property type="term" value="F:2-dehydropantoate 2-reductase activity"/>
    <property type="evidence" value="ECO:0007669"/>
    <property type="project" value="UniProtKB-EC"/>
</dbReference>
<dbReference type="PANTHER" id="PTHR43765:SF2">
    <property type="entry name" value="2-DEHYDROPANTOATE 2-REDUCTASE"/>
    <property type="match status" value="1"/>
</dbReference>
<dbReference type="NCBIfam" id="TIGR00745">
    <property type="entry name" value="apbA_panE"/>
    <property type="match status" value="1"/>
</dbReference>
<reference evidence="8" key="2">
    <citation type="submission" date="2019-06" db="EMBL/GenBank/DDBJ databases">
        <title>Genomics analysis of Aphanomyces spp. identifies a new class of oomycete effector associated with host adaptation.</title>
        <authorList>
            <person name="Gaulin E."/>
        </authorList>
    </citation>
    <scope>NUCLEOTIDE SEQUENCE</scope>
    <source>
        <strain evidence="8">CBS 578.67</strain>
    </source>
</reference>
<dbReference type="InterPro" id="IPR036291">
    <property type="entry name" value="NAD(P)-bd_dom_sf"/>
</dbReference>
<evidence type="ECO:0000259" key="6">
    <source>
        <dbReference type="Pfam" id="PF02558"/>
    </source>
</evidence>
<evidence type="ECO:0000259" key="7">
    <source>
        <dbReference type="Pfam" id="PF08546"/>
    </source>
</evidence>
<evidence type="ECO:0000313" key="10">
    <source>
        <dbReference type="Proteomes" id="UP000332933"/>
    </source>
</evidence>
<protein>
    <recommendedName>
        <fullName evidence="2">2-dehydropantoate 2-reductase</fullName>
        <ecNumber evidence="2">1.1.1.169</ecNumber>
    </recommendedName>
    <alternativeName>
        <fullName evidence="5">Ketopantoate reductase</fullName>
    </alternativeName>
</protein>
<dbReference type="InterPro" id="IPR008927">
    <property type="entry name" value="6-PGluconate_DH-like_C_sf"/>
</dbReference>
<dbReference type="GO" id="GO:0005737">
    <property type="term" value="C:cytoplasm"/>
    <property type="evidence" value="ECO:0007669"/>
    <property type="project" value="TreeGrafter"/>
</dbReference>
<comment type="similarity">
    <text evidence="1">Belongs to the ketopantoate reductase family.</text>
</comment>
<keyword evidence="4" id="KW-0560">Oxidoreductase</keyword>
<dbReference type="InterPro" id="IPR013752">
    <property type="entry name" value="KPA_reductase"/>
</dbReference>
<name>A0A485KAQ6_9STRA</name>
<evidence type="ECO:0000313" key="8">
    <source>
        <dbReference type="EMBL" id="KAF0718797.1"/>
    </source>
</evidence>
<keyword evidence="10" id="KW-1185">Reference proteome</keyword>
<evidence type="ECO:0000256" key="1">
    <source>
        <dbReference type="ARBA" id="ARBA00007870"/>
    </source>
</evidence>
<accession>A0A485KAQ6</accession>
<dbReference type="InterPro" id="IPR013328">
    <property type="entry name" value="6PGD_dom2"/>
</dbReference>
<dbReference type="Pfam" id="PF08546">
    <property type="entry name" value="ApbA_C"/>
    <property type="match status" value="1"/>
</dbReference>
<dbReference type="FunFam" id="1.10.1040.10:FF:000017">
    <property type="entry name" value="2-dehydropantoate 2-reductase"/>
    <property type="match status" value="1"/>
</dbReference>
<dbReference type="EMBL" id="VJMH01000119">
    <property type="protein sequence ID" value="KAF0718797.1"/>
    <property type="molecule type" value="Genomic_DNA"/>
</dbReference>
<feature type="domain" description="Ketopantoate reductase C-terminal" evidence="7">
    <location>
        <begin position="202"/>
        <end position="327"/>
    </location>
</feature>